<dbReference type="Pfam" id="PF20094">
    <property type="entry name" value="GWxTD_dom"/>
    <property type="match status" value="1"/>
</dbReference>
<feature type="domain" description="GWxTD" evidence="1">
    <location>
        <begin position="240"/>
        <end position="398"/>
    </location>
</feature>
<reference evidence="2 3" key="1">
    <citation type="submission" date="2020-12" db="EMBL/GenBank/DDBJ databases">
        <title>Bacterial novel species Adhaeribacter sp. BT258 isolated from soil.</title>
        <authorList>
            <person name="Jung H.-Y."/>
        </authorList>
    </citation>
    <scope>NUCLEOTIDE SEQUENCE [LARGE SCALE GENOMIC DNA]</scope>
    <source>
        <strain evidence="2 3">BT258</strain>
    </source>
</reference>
<evidence type="ECO:0000259" key="1">
    <source>
        <dbReference type="Pfam" id="PF20094"/>
    </source>
</evidence>
<comment type="caution">
    <text evidence="2">The sequence shown here is derived from an EMBL/GenBank/DDBJ whole genome shotgun (WGS) entry which is preliminary data.</text>
</comment>
<proteinExistence type="predicted"/>
<name>A0ABS1C8A8_9BACT</name>
<keyword evidence="3" id="KW-1185">Reference proteome</keyword>
<evidence type="ECO:0000313" key="2">
    <source>
        <dbReference type="EMBL" id="MBK0404810.1"/>
    </source>
</evidence>
<dbReference type="NCBIfam" id="TIGR04514">
    <property type="entry name" value="GWxTD_dom"/>
    <property type="match status" value="1"/>
</dbReference>
<protein>
    <submittedName>
        <fullName evidence="2">GWxTD domain-containing protein</fullName>
    </submittedName>
</protein>
<dbReference type="PROSITE" id="PS51257">
    <property type="entry name" value="PROKAR_LIPOPROTEIN"/>
    <property type="match status" value="1"/>
</dbReference>
<evidence type="ECO:0000313" key="3">
    <source>
        <dbReference type="Proteomes" id="UP000644147"/>
    </source>
</evidence>
<dbReference type="RefSeq" id="WP_200507708.1">
    <property type="nucleotide sequence ID" value="NZ_JAEHFX010000012.1"/>
</dbReference>
<dbReference type="Proteomes" id="UP000644147">
    <property type="component" value="Unassembled WGS sequence"/>
</dbReference>
<organism evidence="2 3">
    <name type="scientific">Adhaeribacter terrigena</name>
    <dbReference type="NCBI Taxonomy" id="2793070"/>
    <lineage>
        <taxon>Bacteria</taxon>
        <taxon>Pseudomonadati</taxon>
        <taxon>Bacteroidota</taxon>
        <taxon>Cytophagia</taxon>
        <taxon>Cytophagales</taxon>
        <taxon>Hymenobacteraceae</taxon>
        <taxon>Adhaeribacter</taxon>
    </lineage>
</organism>
<accession>A0ABS1C8A8</accession>
<dbReference type="EMBL" id="JAEHFX010000012">
    <property type="protein sequence ID" value="MBK0404810.1"/>
    <property type="molecule type" value="Genomic_DNA"/>
</dbReference>
<dbReference type="InterPro" id="IPR030959">
    <property type="entry name" value="GWxTD_dom"/>
</dbReference>
<gene>
    <name evidence="2" type="ORF">I5M27_17595</name>
</gene>
<sequence length="403" mass="46132">MKKIFQVLAGCMLVLSFGCRKLPAPSRFNQGFEYQPKTAVQHDLRREGDSLHVYLKFADAGFFSFPKNLQVAYTGFVNYEDTDIILADSVRKAGSRILKTEDGVLFDFKLPVARLKFPMVLQMKLVLRNDPQNALYHDVRLSATEGTKPYVLADAATNLPLFRNYVRANEPFLIAQFGVPQPGEFQRYETVFGAALPPMASQEKTVAPTLKKLQTISFLDYIVSLSEIGLYGIEIGGKSVGGVLVESANFPELVSAQDLIQPLIYLTTAEERNKLYAAPDPKAAVDKFWLGVNPNQNEARRLIRSYYERVTAANRFFTAHKAGWLTDRGMLYLIFGPPEEVKRYSNREEWIYLVNQNHNQARFIFLKKENTFTQNHYELVRSPYYEQVWYDMVEQWRKGTIGK</sequence>